<dbReference type="EMBL" id="BJZT01000004">
    <property type="protein sequence ID" value="GEO97992.1"/>
    <property type="molecule type" value="Genomic_DNA"/>
</dbReference>
<dbReference type="InterPro" id="IPR001865">
    <property type="entry name" value="Ribosomal_uS2"/>
</dbReference>
<dbReference type="Gene3D" id="3.40.50.10490">
    <property type="entry name" value="Glucose-6-phosphate isomerase like protein, domain 1"/>
    <property type="match status" value="1"/>
</dbReference>
<proteinExistence type="inferred from homology"/>
<dbReference type="Proteomes" id="UP000321258">
    <property type="component" value="Unassembled WGS sequence"/>
</dbReference>
<dbReference type="PRINTS" id="PR00395">
    <property type="entry name" value="RIBOSOMALS2"/>
</dbReference>
<dbReference type="CDD" id="cd01425">
    <property type="entry name" value="RPS2"/>
    <property type="match status" value="1"/>
</dbReference>
<evidence type="ECO:0000313" key="9">
    <source>
        <dbReference type="Proteomes" id="UP000321258"/>
    </source>
</evidence>
<keyword evidence="2 5" id="KW-0689">Ribosomal protein</keyword>
<dbReference type="InterPro" id="IPR023591">
    <property type="entry name" value="Ribosomal_uS2_flav_dom_sf"/>
</dbReference>
<dbReference type="HAMAP" id="MF_00291_B">
    <property type="entry name" value="Ribosomal_uS2_B"/>
    <property type="match status" value="1"/>
</dbReference>
<dbReference type="GO" id="GO:0006412">
    <property type="term" value="P:translation"/>
    <property type="evidence" value="ECO:0007669"/>
    <property type="project" value="UniProtKB-UniRule"/>
</dbReference>
<evidence type="ECO:0000256" key="3">
    <source>
        <dbReference type="ARBA" id="ARBA00023274"/>
    </source>
</evidence>
<evidence type="ECO:0000313" key="8">
    <source>
        <dbReference type="EMBL" id="GEO97992.1"/>
    </source>
</evidence>
<sequence>MAVDFTMRQLLEAGAHFGHQSHRWNPKMQPYIFGTRNNIHIIDLAQTVPALHTALQAVSDTVAKGGRVLFVGTKRQAAEAIAESAKRSAQYYVNSRWLGGMLTNWKTISGSIARLRKVDETLEGGATGLTKKERLMLTREKDKLEKALGGIKDMGGVPDLIFVIDTNKEQLAIKEANRLGIPVAAIVDTNCNPEGITHIVPANDDAGRAIALYCDLIARAAIEGIGRGQGQSGVDTGASVEPTAEELPPEETSAPASIESDAITQAEVAALADSTEHYELLPAPRGAPDDMMKLNGAGPQIVQKLNDAGVWHYWQLAAMTPDDVAKLDADLKLNGRIERDGWVAQARGLLDAAAA</sequence>
<dbReference type="SUPFAM" id="SSF52313">
    <property type="entry name" value="Ribosomal protein S2"/>
    <property type="match status" value="1"/>
</dbReference>
<dbReference type="GO" id="GO:0022627">
    <property type="term" value="C:cytosolic small ribosomal subunit"/>
    <property type="evidence" value="ECO:0007669"/>
    <property type="project" value="TreeGrafter"/>
</dbReference>
<name>A0A512IJZ7_9HYPH</name>
<dbReference type="PROSITE" id="PS00963">
    <property type="entry name" value="RIBOSOMAL_S2_2"/>
    <property type="match status" value="1"/>
</dbReference>
<dbReference type="Gene3D" id="1.10.287.610">
    <property type="entry name" value="Helix hairpin bin"/>
    <property type="match status" value="1"/>
</dbReference>
<keyword evidence="3 5" id="KW-0687">Ribonucleoprotein</keyword>
<gene>
    <name evidence="5 8" type="primary">rpsB</name>
    <name evidence="8" type="ORF">MHA02_03800</name>
</gene>
<comment type="similarity">
    <text evidence="1 5 6">Belongs to the universal ribosomal protein uS2 family.</text>
</comment>
<accession>A0A512IJZ7</accession>
<dbReference type="NCBIfam" id="TIGR01011">
    <property type="entry name" value="rpsB_bact"/>
    <property type="match status" value="1"/>
</dbReference>
<evidence type="ECO:0000256" key="7">
    <source>
        <dbReference type="SAM" id="MobiDB-lite"/>
    </source>
</evidence>
<keyword evidence="9" id="KW-1185">Reference proteome</keyword>
<evidence type="ECO:0000256" key="5">
    <source>
        <dbReference type="HAMAP-Rule" id="MF_00291"/>
    </source>
</evidence>
<feature type="region of interest" description="Disordered" evidence="7">
    <location>
        <begin position="227"/>
        <end position="258"/>
    </location>
</feature>
<organism evidence="8 9">
    <name type="scientific">Methylobacterium haplocladii</name>
    <dbReference type="NCBI Taxonomy" id="1176176"/>
    <lineage>
        <taxon>Bacteria</taxon>
        <taxon>Pseudomonadati</taxon>
        <taxon>Pseudomonadota</taxon>
        <taxon>Alphaproteobacteria</taxon>
        <taxon>Hyphomicrobiales</taxon>
        <taxon>Methylobacteriaceae</taxon>
        <taxon>Methylobacterium</taxon>
    </lineage>
</organism>
<dbReference type="PANTHER" id="PTHR12534">
    <property type="entry name" value="30S RIBOSOMAL PROTEIN S2 PROKARYOTIC AND ORGANELLAR"/>
    <property type="match status" value="1"/>
</dbReference>
<dbReference type="NCBIfam" id="NF008966">
    <property type="entry name" value="PRK12311.1"/>
    <property type="match status" value="1"/>
</dbReference>
<dbReference type="PROSITE" id="PS00962">
    <property type="entry name" value="RIBOSOMAL_S2_1"/>
    <property type="match status" value="1"/>
</dbReference>
<evidence type="ECO:0000256" key="4">
    <source>
        <dbReference type="ARBA" id="ARBA00035256"/>
    </source>
</evidence>
<dbReference type="RefSeq" id="WP_147076286.1">
    <property type="nucleotide sequence ID" value="NZ_BJZT01000004.1"/>
</dbReference>
<dbReference type="PANTHER" id="PTHR12534:SF0">
    <property type="entry name" value="SMALL RIBOSOMAL SUBUNIT PROTEIN US2M"/>
    <property type="match status" value="1"/>
</dbReference>
<reference evidence="8 9" key="1">
    <citation type="submission" date="2019-07" db="EMBL/GenBank/DDBJ databases">
        <title>Whole genome shotgun sequence of Methylobacterium haplocladii NBRC 107714.</title>
        <authorList>
            <person name="Hosoyama A."/>
            <person name="Uohara A."/>
            <person name="Ohji S."/>
            <person name="Ichikawa N."/>
        </authorList>
    </citation>
    <scope>NUCLEOTIDE SEQUENCE [LARGE SCALE GENOMIC DNA]</scope>
    <source>
        <strain evidence="8 9">NBRC 107714</strain>
    </source>
</reference>
<dbReference type="InterPro" id="IPR005706">
    <property type="entry name" value="Ribosomal_uS2_bac/mit/plastid"/>
</dbReference>
<protein>
    <recommendedName>
        <fullName evidence="4 5">Small ribosomal subunit protein uS2</fullName>
    </recommendedName>
</protein>
<dbReference type="AlphaFoldDB" id="A0A512IJZ7"/>
<evidence type="ECO:0000256" key="1">
    <source>
        <dbReference type="ARBA" id="ARBA00006242"/>
    </source>
</evidence>
<dbReference type="OrthoDB" id="9808036at2"/>
<dbReference type="Pfam" id="PF00318">
    <property type="entry name" value="Ribosomal_S2"/>
    <property type="match status" value="1"/>
</dbReference>
<evidence type="ECO:0000256" key="2">
    <source>
        <dbReference type="ARBA" id="ARBA00022980"/>
    </source>
</evidence>
<comment type="caution">
    <text evidence="8">The sequence shown here is derived from an EMBL/GenBank/DDBJ whole genome shotgun (WGS) entry which is preliminary data.</text>
</comment>
<dbReference type="GO" id="GO:0003735">
    <property type="term" value="F:structural constituent of ribosome"/>
    <property type="evidence" value="ECO:0007669"/>
    <property type="project" value="InterPro"/>
</dbReference>
<evidence type="ECO:0000256" key="6">
    <source>
        <dbReference type="RuleBase" id="RU003631"/>
    </source>
</evidence>
<dbReference type="InterPro" id="IPR018130">
    <property type="entry name" value="Ribosomal_uS2_CS"/>
</dbReference>